<comment type="caution">
    <text evidence="3">The sequence shown here is derived from an EMBL/GenBank/DDBJ whole genome shotgun (WGS) entry which is preliminary data.</text>
</comment>
<dbReference type="Proteomes" id="UP000249417">
    <property type="component" value="Unassembled WGS sequence"/>
</dbReference>
<feature type="region of interest" description="Disordered" evidence="1">
    <location>
        <begin position="273"/>
        <end position="312"/>
    </location>
</feature>
<name>A0A2W5N147_9BACT</name>
<protein>
    <submittedName>
        <fullName evidence="3">Uncharacterized protein</fullName>
    </submittedName>
</protein>
<keyword evidence="2" id="KW-0472">Membrane</keyword>
<dbReference type="EMBL" id="QFQB01000084">
    <property type="protein sequence ID" value="PZQ44625.1"/>
    <property type="molecule type" value="Genomic_DNA"/>
</dbReference>
<feature type="compositionally biased region" description="Basic and acidic residues" evidence="1">
    <location>
        <begin position="290"/>
        <end position="300"/>
    </location>
</feature>
<sequence>MSKTTRILIGAIATVLIICAGLGMGIYLNDQQMKRGSAPAASEAKKIEANFNTYDVSPASRGLSIQTVDIDIQPRGNIAFLMMDKADAAEIKTGQKILLYDQGGMLIDTLGEITAVTLGINQFDGKVTIQMKLNGDDKVAVDNVVRGRIVVDRVSDAIRLPLSALAKDKKNEPHVWEAVENSDGTHTAYYKSVIIPVTTYDFFVIKPQKHFGNLFILNPDEKLQEGQKINVNKMLYAGPPQTDDMRIESLMETRARARLSEMREKAIAAGTLKPEEPGTATAGCPQAPSETKDFIGKIKELSTPVQSLPVAP</sequence>
<feature type="transmembrane region" description="Helical" evidence="2">
    <location>
        <begin position="7"/>
        <end position="28"/>
    </location>
</feature>
<proteinExistence type="predicted"/>
<evidence type="ECO:0000313" key="3">
    <source>
        <dbReference type="EMBL" id="PZQ44625.1"/>
    </source>
</evidence>
<evidence type="ECO:0000256" key="2">
    <source>
        <dbReference type="SAM" id="Phobius"/>
    </source>
</evidence>
<reference evidence="3 4" key="1">
    <citation type="submission" date="2017-08" db="EMBL/GenBank/DDBJ databases">
        <title>Infants hospitalized years apart are colonized by the same room-sourced microbial strains.</title>
        <authorList>
            <person name="Brooks B."/>
            <person name="Olm M.R."/>
            <person name="Firek B.A."/>
            <person name="Baker R."/>
            <person name="Thomas B.C."/>
            <person name="Morowitz M.J."/>
            <person name="Banfield J.F."/>
        </authorList>
    </citation>
    <scope>NUCLEOTIDE SEQUENCE [LARGE SCALE GENOMIC DNA]</scope>
    <source>
        <strain evidence="3">S2_005_002_R2_29</strain>
    </source>
</reference>
<evidence type="ECO:0000313" key="4">
    <source>
        <dbReference type="Proteomes" id="UP000249417"/>
    </source>
</evidence>
<accession>A0A2W5N147</accession>
<keyword evidence="2" id="KW-0812">Transmembrane</keyword>
<gene>
    <name evidence="3" type="ORF">DI551_09760</name>
</gene>
<dbReference type="AlphaFoldDB" id="A0A2W5N147"/>
<evidence type="ECO:0000256" key="1">
    <source>
        <dbReference type="SAM" id="MobiDB-lite"/>
    </source>
</evidence>
<organism evidence="3 4">
    <name type="scientific">Micavibrio aeruginosavorus</name>
    <dbReference type="NCBI Taxonomy" id="349221"/>
    <lineage>
        <taxon>Bacteria</taxon>
        <taxon>Pseudomonadati</taxon>
        <taxon>Bdellovibrionota</taxon>
        <taxon>Bdellovibrionia</taxon>
        <taxon>Bdellovibrionales</taxon>
        <taxon>Pseudobdellovibrionaceae</taxon>
        <taxon>Micavibrio</taxon>
    </lineage>
</organism>
<keyword evidence="2" id="KW-1133">Transmembrane helix</keyword>